<evidence type="ECO:0000313" key="5">
    <source>
        <dbReference type="Proteomes" id="UP001370348"/>
    </source>
</evidence>
<gene>
    <name evidence="4" type="ORF">LZC94_17105</name>
</gene>
<dbReference type="InterPro" id="IPR052172">
    <property type="entry name" value="UxaA_altronate/galactarate_dh"/>
</dbReference>
<dbReference type="InterPro" id="IPR007392">
    <property type="entry name" value="GD_AH_second"/>
</dbReference>
<name>A0ABZ2M8X9_9BACT</name>
<accession>A0ABZ2M8X9</accession>
<keyword evidence="5" id="KW-1185">Reference proteome</keyword>
<evidence type="ECO:0000259" key="3">
    <source>
        <dbReference type="SMART" id="SM00858"/>
    </source>
</evidence>
<dbReference type="EMBL" id="CP089984">
    <property type="protein sequence ID" value="WXB18942.1"/>
    <property type="molecule type" value="Genomic_DNA"/>
</dbReference>
<dbReference type="PANTHER" id="PTHR30536">
    <property type="entry name" value="ALTRONATE/GALACTARATE DEHYDRATASE"/>
    <property type="match status" value="1"/>
</dbReference>
<dbReference type="InterPro" id="IPR044144">
    <property type="entry name" value="SAF_UxaA/GarD"/>
</dbReference>
<dbReference type="CDD" id="cd11613">
    <property type="entry name" value="SAF_AH_GD"/>
    <property type="match status" value="1"/>
</dbReference>
<keyword evidence="2" id="KW-0456">Lyase</keyword>
<dbReference type="Proteomes" id="UP001370348">
    <property type="component" value="Chromosome"/>
</dbReference>
<dbReference type="Pfam" id="PF08666">
    <property type="entry name" value="SAF"/>
    <property type="match status" value="1"/>
</dbReference>
<dbReference type="InterPro" id="IPR048332">
    <property type="entry name" value="GD_AH_C"/>
</dbReference>
<comment type="similarity">
    <text evidence="1">Belongs to the UxaA family.</text>
</comment>
<reference evidence="4 5" key="1">
    <citation type="submission" date="2021-12" db="EMBL/GenBank/DDBJ databases">
        <title>Discovery of the Pendulisporaceae a myxobacterial family with distinct sporulation behavior and unique specialized metabolism.</title>
        <authorList>
            <person name="Garcia R."/>
            <person name="Popoff A."/>
            <person name="Bader C.D."/>
            <person name="Loehr J."/>
            <person name="Walesch S."/>
            <person name="Walt C."/>
            <person name="Boldt J."/>
            <person name="Bunk B."/>
            <person name="Haeckl F.J.F.P.J."/>
            <person name="Gunesch A.P."/>
            <person name="Birkelbach J."/>
            <person name="Nuebel U."/>
            <person name="Pietschmann T."/>
            <person name="Bach T."/>
            <person name="Mueller R."/>
        </authorList>
    </citation>
    <scope>NUCLEOTIDE SEQUENCE [LARGE SCALE GENOMIC DNA]</scope>
    <source>
        <strain evidence="4 5">MSr11954</strain>
    </source>
</reference>
<dbReference type="SMART" id="SM00858">
    <property type="entry name" value="SAF"/>
    <property type="match status" value="1"/>
</dbReference>
<proteinExistence type="inferred from homology"/>
<evidence type="ECO:0000313" key="4">
    <source>
        <dbReference type="EMBL" id="WXB18942.1"/>
    </source>
</evidence>
<dbReference type="PANTHER" id="PTHR30536:SF5">
    <property type="entry name" value="ALTRONATE DEHYDRATASE"/>
    <property type="match status" value="1"/>
</dbReference>
<dbReference type="Pfam" id="PF20629">
    <property type="entry name" value="GD_AH_C"/>
    <property type="match status" value="1"/>
</dbReference>
<protein>
    <submittedName>
        <fullName evidence="4">Altronate dehydratase family protein</fullName>
    </submittedName>
</protein>
<dbReference type="Gene3D" id="2.30.130.110">
    <property type="match status" value="1"/>
</dbReference>
<feature type="domain" description="SAF" evidence="3">
    <location>
        <begin position="8"/>
        <end position="79"/>
    </location>
</feature>
<dbReference type="InterPro" id="IPR013974">
    <property type="entry name" value="SAF"/>
</dbReference>
<sequence>MIKLHPRDDVVIAKEPLARGTVIETDDGPVPLAHTIGAGHKVAIRARAIGEPVHRYGQVIGVCTARIEPGEHVHVHNLRAVGVGAAGGGEMGGRRFPLAAPPERQRGGAGSSGPSAAEAMRYFEGYLRADGRVGTRNYVAVFSTVNCSASVSHLMRDRFRDVARDYPNVDGVIALTHKGGCGHVAGGDDHDTLERVFAGYAHHPNIAAYIVIGLGCEVAQAGPMVERHRLSLLATNRAPPIIGIQYEGGTRKAIEAAVAAVSRLLPFANEARRTKRPASDLILATNCGGSDGYSGITANPALGAAVDELVRLGGTGVLAETPEIFGAEHLLMARATNDAVARKLAERVDWWRTYLAAHGADVTSNPSPGNLAGGITTIAEKSLGGIAKAGTTALTDVVGYAEPITAKGFVYMDTPGYDPVSVTGLVAGGANLVCFTTGRGSVFGCKPVPSLKLASNSALYRRMEDDMDIDCGVILDGASPQDVGERILDEVLAVASGKPTKSEQLGLGEAEFAPWMRGPTL</sequence>
<evidence type="ECO:0000256" key="1">
    <source>
        <dbReference type="ARBA" id="ARBA00010986"/>
    </source>
</evidence>
<organism evidence="4 5">
    <name type="scientific">Pendulispora albinea</name>
    <dbReference type="NCBI Taxonomy" id="2741071"/>
    <lineage>
        <taxon>Bacteria</taxon>
        <taxon>Pseudomonadati</taxon>
        <taxon>Myxococcota</taxon>
        <taxon>Myxococcia</taxon>
        <taxon>Myxococcales</taxon>
        <taxon>Sorangiineae</taxon>
        <taxon>Pendulisporaceae</taxon>
        <taxon>Pendulispora</taxon>
    </lineage>
</organism>
<evidence type="ECO:0000256" key="2">
    <source>
        <dbReference type="ARBA" id="ARBA00023239"/>
    </source>
</evidence>
<dbReference type="RefSeq" id="WP_394828568.1">
    <property type="nucleotide sequence ID" value="NZ_CP089984.1"/>
</dbReference>
<dbReference type="Pfam" id="PF04295">
    <property type="entry name" value="GD_AH_second"/>
    <property type="match status" value="1"/>
</dbReference>